<keyword evidence="2" id="KW-1185">Reference proteome</keyword>
<name>S6A3Y6_GEOG3</name>
<dbReference type="PATRIC" id="fig|1345697.3.peg.3263"/>
<evidence type="ECO:0000313" key="1">
    <source>
        <dbReference type="EMBL" id="AGT33526.1"/>
    </source>
</evidence>
<evidence type="ECO:0000313" key="2">
    <source>
        <dbReference type="Proteomes" id="UP000015500"/>
    </source>
</evidence>
<proteinExistence type="predicted"/>
<dbReference type="Proteomes" id="UP000015500">
    <property type="component" value="Chromosome"/>
</dbReference>
<dbReference type="EMBL" id="CP006254">
    <property type="protein sequence ID" value="AGT33526.1"/>
    <property type="molecule type" value="Genomic_DNA"/>
</dbReference>
<dbReference type="KEGG" id="gjf:M493_16570"/>
<dbReference type="HOGENOM" id="CLU_3136097_0_0_9"/>
<dbReference type="AlphaFoldDB" id="S6A3Y6"/>
<organism evidence="1 2">
    <name type="scientific">Geobacillus genomosp. 3</name>
    <dbReference type="NCBI Taxonomy" id="1921421"/>
    <lineage>
        <taxon>Bacteria</taxon>
        <taxon>Bacillati</taxon>
        <taxon>Bacillota</taxon>
        <taxon>Bacilli</taxon>
        <taxon>Bacillales</taxon>
        <taxon>Anoxybacillaceae</taxon>
        <taxon>Geobacillus</taxon>
    </lineage>
</organism>
<sequence>MASLFGPFHTDNKVNQKVLARFWWRQVQQGQKGSAPALPFAVKEQVGQC</sequence>
<accession>S6A3Y6</accession>
<protein>
    <submittedName>
        <fullName evidence="1">Uncharacterized protein</fullName>
    </submittedName>
</protein>
<gene>
    <name evidence="1" type="ORF">M493_16570</name>
</gene>
<reference evidence="1 2" key="1">
    <citation type="journal article" date="2014" name="Genome Announc.">
        <title>Complete Genome Sequence of the Thermophilic Polychlorinated Biphenyl Degrader Geobacillus sp. Strain JF8 (NBRC 109937).</title>
        <authorList>
            <person name="Shintani M."/>
            <person name="Ohtsubo Y."/>
            <person name="Fukuda K."/>
            <person name="Hosoyama A."/>
            <person name="Ohji S."/>
            <person name="Yamazoe A."/>
            <person name="Fujita N."/>
            <person name="Nagata Y."/>
            <person name="Tsuda M."/>
            <person name="Hatta T."/>
            <person name="Kimbara K."/>
        </authorList>
    </citation>
    <scope>NUCLEOTIDE SEQUENCE [LARGE SCALE GENOMIC DNA]</scope>
    <source>
        <strain evidence="1 2">JF8</strain>
    </source>
</reference>